<evidence type="ECO:0000313" key="2">
    <source>
        <dbReference type="EMBL" id="HIH10264.1"/>
    </source>
</evidence>
<evidence type="ECO:0000259" key="1">
    <source>
        <dbReference type="Pfam" id="PF13173"/>
    </source>
</evidence>
<reference evidence="3" key="1">
    <citation type="journal article" date="2020" name="bioRxiv">
        <title>A rank-normalized archaeal taxonomy based on genome phylogeny resolves widespread incomplete and uneven classifications.</title>
        <authorList>
            <person name="Rinke C."/>
            <person name="Chuvochina M."/>
            <person name="Mussig A.J."/>
            <person name="Chaumeil P.-A."/>
            <person name="Waite D.W."/>
            <person name="Whitman W.B."/>
            <person name="Parks D.H."/>
            <person name="Hugenholtz P."/>
        </authorList>
    </citation>
    <scope>NUCLEOTIDE SEQUENCE [LARGE SCALE GENOMIC DNA]</scope>
</reference>
<feature type="domain" description="AAA" evidence="1">
    <location>
        <begin position="42"/>
        <end position="157"/>
    </location>
</feature>
<dbReference type="Pfam" id="PF13173">
    <property type="entry name" value="AAA_14"/>
    <property type="match status" value="1"/>
</dbReference>
<organism evidence="2 3">
    <name type="scientific">Candidatus Iainarchaeum sp</name>
    <dbReference type="NCBI Taxonomy" id="3101447"/>
    <lineage>
        <taxon>Archaea</taxon>
        <taxon>Candidatus Iainarchaeota</taxon>
        <taxon>Candidatus Iainarchaeia</taxon>
        <taxon>Candidatus Iainarchaeales</taxon>
        <taxon>Candidatus Iainarchaeaceae</taxon>
        <taxon>Candidatus Iainarchaeum</taxon>
    </lineage>
</organism>
<dbReference type="SUPFAM" id="SSF52540">
    <property type="entry name" value="P-loop containing nucleoside triphosphate hydrolases"/>
    <property type="match status" value="1"/>
</dbReference>
<dbReference type="EMBL" id="DUGC01000100">
    <property type="protein sequence ID" value="HIH10264.1"/>
    <property type="molecule type" value="Genomic_DNA"/>
</dbReference>
<keyword evidence="2" id="KW-0547">Nucleotide-binding</keyword>
<gene>
    <name evidence="2" type="ORF">HA254_06390</name>
</gene>
<dbReference type="InterPro" id="IPR041682">
    <property type="entry name" value="AAA_14"/>
</dbReference>
<keyword evidence="2" id="KW-0067">ATP-binding</keyword>
<dbReference type="PANTHER" id="PTHR42990">
    <property type="entry name" value="ATPASE"/>
    <property type="match status" value="1"/>
</dbReference>
<accession>A0A7J4IZE8</accession>
<dbReference type="AlphaFoldDB" id="A0A7J4IZE8"/>
<evidence type="ECO:0000313" key="3">
    <source>
        <dbReference type="Proteomes" id="UP000565078"/>
    </source>
</evidence>
<dbReference type="Proteomes" id="UP000565078">
    <property type="component" value="Unassembled WGS sequence"/>
</dbReference>
<protein>
    <submittedName>
        <fullName evidence="2">ATP-binding protein</fullName>
    </submittedName>
</protein>
<dbReference type="InterPro" id="IPR027417">
    <property type="entry name" value="P-loop_NTPase"/>
</dbReference>
<sequence>MALDENLQKTLLENSESARVQAKKYLEKRHGFSSVFGKGRAFIGIAGLRGIGKTTMLKQRLLQEPDAFYISLDSFTNLNLFETAKAIQERYGVKELLLDEISYSKNWQDQLKQIYDGLEIRVFFTSSVAIDIINAGADLSRRVIVKNLFPFSFREYLHFAKKIDVGRIGIGHLGDAKKMQEIARLDPYFEEYAAGGIVPAYMEDKNPAIFRGILERIIERDLVFSLGFDGKDILNVKAMLENIANSTVEDVSYSSISRNIGITKYKAIRYVEAMEKAFVLNPVKPAGSNVMKEPKILFTPPFRALFQKNMEVGKSVGTLREEFFVEAMKINGFPVQYLKGARGEKKPNYTTTMHGKKYVFEIGGPTKNRAQMKAMGKNSCILTYPSNTTPPYKPLTAIGLL</sequence>
<name>A0A7J4IZE8_9ARCH</name>
<dbReference type="GO" id="GO:0005524">
    <property type="term" value="F:ATP binding"/>
    <property type="evidence" value="ECO:0007669"/>
    <property type="project" value="UniProtKB-KW"/>
</dbReference>
<proteinExistence type="predicted"/>
<dbReference type="PANTHER" id="PTHR42990:SF1">
    <property type="entry name" value="AAA+ ATPASE DOMAIN-CONTAINING PROTEIN"/>
    <property type="match status" value="1"/>
</dbReference>
<comment type="caution">
    <text evidence="2">The sequence shown here is derived from an EMBL/GenBank/DDBJ whole genome shotgun (WGS) entry which is preliminary data.</text>
</comment>